<comment type="subunit">
    <text evidence="3">Component of the Golgi-associated retrograde protein (GARP) complex.</text>
</comment>
<evidence type="ECO:0000256" key="3">
    <source>
        <dbReference type="RuleBase" id="RU368010"/>
    </source>
</evidence>
<dbReference type="EMBL" id="JADBGQ010000008">
    <property type="protein sequence ID" value="KAG5381520.1"/>
    <property type="molecule type" value="Genomic_DNA"/>
</dbReference>
<keyword evidence="2 3" id="KW-0813">Transport</keyword>
<name>A0ABQ7L7C0_BRACM</name>
<comment type="subcellular location">
    <subcellularLocation>
        <location evidence="3">Golgi apparatus</location>
        <location evidence="3">trans-Golgi network</location>
    </subcellularLocation>
</comment>
<keyword evidence="3" id="KW-0445">Lipid transport</keyword>
<feature type="compositionally biased region" description="Low complexity" evidence="4">
    <location>
        <begin position="632"/>
        <end position="645"/>
    </location>
</feature>
<organism evidence="6 7">
    <name type="scientific">Brassica rapa subsp. trilocularis</name>
    <dbReference type="NCBI Taxonomy" id="1813537"/>
    <lineage>
        <taxon>Eukaryota</taxon>
        <taxon>Viridiplantae</taxon>
        <taxon>Streptophyta</taxon>
        <taxon>Embryophyta</taxon>
        <taxon>Tracheophyta</taxon>
        <taxon>Spermatophyta</taxon>
        <taxon>Magnoliopsida</taxon>
        <taxon>eudicotyledons</taxon>
        <taxon>Gunneridae</taxon>
        <taxon>Pentapetalae</taxon>
        <taxon>rosids</taxon>
        <taxon>malvids</taxon>
        <taxon>Brassicales</taxon>
        <taxon>Brassicaceae</taxon>
        <taxon>Brassiceae</taxon>
        <taxon>Brassica</taxon>
    </lineage>
</organism>
<evidence type="ECO:0000256" key="1">
    <source>
        <dbReference type="ARBA" id="ARBA00006080"/>
    </source>
</evidence>
<dbReference type="Proteomes" id="UP000823674">
    <property type="component" value="Chromosome A09"/>
</dbReference>
<keyword evidence="3" id="KW-0653">Protein transport</keyword>
<evidence type="ECO:0000313" key="7">
    <source>
        <dbReference type="Proteomes" id="UP000823674"/>
    </source>
</evidence>
<keyword evidence="7" id="KW-1185">Reference proteome</keyword>
<evidence type="ECO:0000313" key="6">
    <source>
        <dbReference type="EMBL" id="KAG5381520.1"/>
    </source>
</evidence>
<dbReference type="PANTHER" id="PTHR15954">
    <property type="entry name" value="VACUOLAR PROTEIN SORTING-ASSOCIATED PROTEIN 51 HOMOLOG"/>
    <property type="match status" value="1"/>
</dbReference>
<feature type="region of interest" description="Disordered" evidence="4">
    <location>
        <begin position="622"/>
        <end position="657"/>
    </location>
</feature>
<sequence>MATEAAPMDEKAKRMRDLLSSFYTPDPSISTPTSSISTSFDNINGPSFDADQYMDLMIKKSNLDVLLQRHVQMAAEIKNLDTDLQMLVYENYNKFISATDTIKRMKSNIFGMEGNMAQLLHKIMSVQSRSDGVNTSLFEKREHIEKLHRTRNLLRKVQFIYDLPARLQKCIKSEAYGDAVRFYTGAMPILKVYGDTSFKDCRRASEEAIETIIKNLQTKLFSDSESIQARAEAAVLLKQLDVPVDSLKDKLLEKLEQSLDGLQINPDEASKLAEHNVSSKDEESNNQGPAKIHEDAVRGFSEAMRAYREIFPDSEERLFKLARALTTTHFENMELYIRKRVSAADFLGIFREYSAFPPADVLLLSNSLRIIWEDVVLMDEVLPEAALSDLSAEAAQVSLKQFVARTFSHLQQDISDTLLKFDINQKEVVDGEVLKVVLEASGKAEFRQLLDENTGIFVKMNDLLIGWIQKGFQDFFRSLESHFLVLSGKTSSSNETEGLVEGKSSEKIHAGLILVLAQLSVVIEQKVIPRIAEEITASFSGGNSQAFIPGELCRVFHAASEKLLQHYIDTRTQKISNVLRKRFKTPNWVKHKEPREVHMYVDMLLQQLEEVGKEVKQILPQGTFRKHKRSDSNGSNTTTSSRSTTLHSDKMARSNSQRARSQLFETHLAKLFKQKVEIFTKVEFTQESVVTTTVKLCLKSLQEYVRLQTFNRSGFQQIQLDIQFLKAPLKETVEDEAAIDFLLDEVIVAASERCLDVTPLEPPILDKLIQAKLAKSKEHNNNNKTTVSS</sequence>
<evidence type="ECO:0000256" key="4">
    <source>
        <dbReference type="SAM" id="MobiDB-lite"/>
    </source>
</evidence>
<feature type="compositionally biased region" description="Basic and acidic residues" evidence="4">
    <location>
        <begin position="273"/>
        <end position="283"/>
    </location>
</feature>
<evidence type="ECO:0000259" key="5">
    <source>
        <dbReference type="Pfam" id="PF15469"/>
    </source>
</evidence>
<reference evidence="6 7" key="1">
    <citation type="submission" date="2021-03" db="EMBL/GenBank/DDBJ databases">
        <authorList>
            <person name="King G.J."/>
            <person name="Bancroft I."/>
            <person name="Baten A."/>
            <person name="Bloomfield J."/>
            <person name="Borpatragohain P."/>
            <person name="He Z."/>
            <person name="Irish N."/>
            <person name="Irwin J."/>
            <person name="Liu K."/>
            <person name="Mauleon R.P."/>
            <person name="Moore J."/>
            <person name="Morris R."/>
            <person name="Ostergaard L."/>
            <person name="Wang B."/>
            <person name="Wells R."/>
        </authorList>
    </citation>
    <scope>NUCLEOTIDE SEQUENCE [LARGE SCALE GENOMIC DNA]</scope>
    <source>
        <strain evidence="6">R-o-18</strain>
        <tissue evidence="6">Leaf</tissue>
    </source>
</reference>
<protein>
    <recommendedName>
        <fullName evidence="3">Vacuolar protein sorting-associated protein 51 homolog</fullName>
    </recommendedName>
</protein>
<proteinExistence type="inferred from homology"/>
<feature type="domain" description="Exocyst complex component EXOC2/Sec5 N-terminal" evidence="5">
    <location>
        <begin position="472"/>
        <end position="621"/>
    </location>
</feature>
<dbReference type="Pfam" id="PF15469">
    <property type="entry name" value="Sec5"/>
    <property type="match status" value="1"/>
</dbReference>
<evidence type="ECO:0000256" key="2">
    <source>
        <dbReference type="ARBA" id="ARBA00022448"/>
    </source>
</evidence>
<comment type="similarity">
    <text evidence="1 3">Belongs to the VPS51 family.</text>
</comment>
<keyword evidence="3" id="KW-0333">Golgi apparatus</keyword>
<dbReference type="InterPro" id="IPR039481">
    <property type="entry name" value="EXOC2/Sec5_N_dom"/>
</dbReference>
<comment type="caution">
    <text evidence="6">The sequence shown here is derived from an EMBL/GenBank/DDBJ whole genome shotgun (WGS) entry which is preliminary data.</text>
</comment>
<gene>
    <name evidence="6" type="primary">A09p001540.1_BraROA</name>
    <name evidence="6" type="ORF">IGI04_032990</name>
</gene>
<dbReference type="PANTHER" id="PTHR15954:SF4">
    <property type="entry name" value="VACUOLAR PROTEIN SORTING-ASSOCIATED PROTEIN 51 HOMOLOG"/>
    <property type="match status" value="1"/>
</dbReference>
<comment type="function">
    <text evidence="3">Acts as component of the GARP complex that is involved in retrograde transport from early and late endosomes to the trans-Golgi network (TGN).</text>
</comment>
<accession>A0ABQ7L7C0</accession>
<dbReference type="InterPro" id="IPR014812">
    <property type="entry name" value="Vps51"/>
</dbReference>
<feature type="region of interest" description="Disordered" evidence="4">
    <location>
        <begin position="273"/>
        <end position="292"/>
    </location>
</feature>
<dbReference type="Pfam" id="PF08700">
    <property type="entry name" value="VPS51_Exo84_N"/>
    <property type="match status" value="1"/>
</dbReference>